<evidence type="ECO:0000313" key="2">
    <source>
        <dbReference type="EnsemblPlants" id="OB01G19970.1"/>
    </source>
</evidence>
<feature type="compositionally biased region" description="Basic residues" evidence="1">
    <location>
        <begin position="24"/>
        <end position="49"/>
    </location>
</feature>
<dbReference type="Gramene" id="OB01G19970.1">
    <property type="protein sequence ID" value="OB01G19970.1"/>
    <property type="gene ID" value="OB01G19970"/>
</dbReference>
<protein>
    <submittedName>
        <fullName evidence="2">Uncharacterized protein</fullName>
    </submittedName>
</protein>
<sequence>ASHPLPEVGGVLGRAERVAQPLERRHRRVDLEHARRHGLRRARAGRPRPRTAAPPRQPAGVPRLQVLEAHPSPPPPPPPIGAPQNPSAG</sequence>
<dbReference type="AlphaFoldDB" id="J3KYE1"/>
<accession>J3KYE1</accession>
<name>J3KYE1_ORYBR</name>
<reference evidence="2" key="1">
    <citation type="journal article" date="2013" name="Nat. Commun.">
        <title>Whole-genome sequencing of Oryza brachyantha reveals mechanisms underlying Oryza genome evolution.</title>
        <authorList>
            <person name="Chen J."/>
            <person name="Huang Q."/>
            <person name="Gao D."/>
            <person name="Wang J."/>
            <person name="Lang Y."/>
            <person name="Liu T."/>
            <person name="Li B."/>
            <person name="Bai Z."/>
            <person name="Luis Goicoechea J."/>
            <person name="Liang C."/>
            <person name="Chen C."/>
            <person name="Zhang W."/>
            <person name="Sun S."/>
            <person name="Liao Y."/>
            <person name="Zhang X."/>
            <person name="Yang L."/>
            <person name="Song C."/>
            <person name="Wang M."/>
            <person name="Shi J."/>
            <person name="Liu G."/>
            <person name="Liu J."/>
            <person name="Zhou H."/>
            <person name="Zhou W."/>
            <person name="Yu Q."/>
            <person name="An N."/>
            <person name="Chen Y."/>
            <person name="Cai Q."/>
            <person name="Wang B."/>
            <person name="Liu B."/>
            <person name="Min J."/>
            <person name="Huang Y."/>
            <person name="Wu H."/>
            <person name="Li Z."/>
            <person name="Zhang Y."/>
            <person name="Yin Y."/>
            <person name="Song W."/>
            <person name="Jiang J."/>
            <person name="Jackson S.A."/>
            <person name="Wing R.A."/>
            <person name="Wang J."/>
            <person name="Chen M."/>
        </authorList>
    </citation>
    <scope>NUCLEOTIDE SEQUENCE [LARGE SCALE GENOMIC DNA]</scope>
    <source>
        <strain evidence="2">cv. IRGC 101232</strain>
    </source>
</reference>
<feature type="compositionally biased region" description="Low complexity" evidence="1">
    <location>
        <begin position="50"/>
        <end position="60"/>
    </location>
</feature>
<feature type="region of interest" description="Disordered" evidence="1">
    <location>
        <begin position="1"/>
        <end position="89"/>
    </location>
</feature>
<keyword evidence="3" id="KW-1185">Reference proteome</keyword>
<feature type="compositionally biased region" description="Pro residues" evidence="1">
    <location>
        <begin position="71"/>
        <end position="81"/>
    </location>
</feature>
<dbReference type="Proteomes" id="UP000006038">
    <property type="component" value="Chromosome 1"/>
</dbReference>
<reference evidence="2" key="2">
    <citation type="submission" date="2013-04" db="UniProtKB">
        <authorList>
            <consortium name="EnsemblPlants"/>
        </authorList>
    </citation>
    <scope>IDENTIFICATION</scope>
</reference>
<dbReference type="HOGENOM" id="CLU_2461289_0_0_1"/>
<evidence type="ECO:0000256" key="1">
    <source>
        <dbReference type="SAM" id="MobiDB-lite"/>
    </source>
</evidence>
<evidence type="ECO:0000313" key="3">
    <source>
        <dbReference type="Proteomes" id="UP000006038"/>
    </source>
</evidence>
<dbReference type="EnsemblPlants" id="OB01G19970.1">
    <property type="protein sequence ID" value="OB01G19970.1"/>
    <property type="gene ID" value="OB01G19970"/>
</dbReference>
<proteinExistence type="predicted"/>
<organism evidence="2">
    <name type="scientific">Oryza brachyantha</name>
    <name type="common">malo sina</name>
    <dbReference type="NCBI Taxonomy" id="4533"/>
    <lineage>
        <taxon>Eukaryota</taxon>
        <taxon>Viridiplantae</taxon>
        <taxon>Streptophyta</taxon>
        <taxon>Embryophyta</taxon>
        <taxon>Tracheophyta</taxon>
        <taxon>Spermatophyta</taxon>
        <taxon>Magnoliopsida</taxon>
        <taxon>Liliopsida</taxon>
        <taxon>Poales</taxon>
        <taxon>Poaceae</taxon>
        <taxon>BOP clade</taxon>
        <taxon>Oryzoideae</taxon>
        <taxon>Oryzeae</taxon>
        <taxon>Oryzinae</taxon>
        <taxon>Oryza</taxon>
    </lineage>
</organism>